<dbReference type="Proteomes" id="UP000265801">
    <property type="component" value="Unassembled WGS sequence"/>
</dbReference>
<name>A0A3A1QWI1_9BACI</name>
<evidence type="ECO:0000313" key="4">
    <source>
        <dbReference type="Proteomes" id="UP000265801"/>
    </source>
</evidence>
<dbReference type="EMBL" id="QXIR01000029">
    <property type="protein sequence ID" value="RIW29883.1"/>
    <property type="molecule type" value="Genomic_DNA"/>
</dbReference>
<sequence length="282" mass="32282">MTQPMNEKLYKALIENKSDLADQWLKMRGKKPNSIYSYDADEKYEMLLREQNKLTTQTIASSLLEDKEEYFKNREQWASMVARSRADLGTPIYEVLESVHQFRAVIMDFLNEFTEDEEEEITNKQLQEWNQSIHTAFDLLIQEFSKMYYDITRDRMKAQHELIAELGSPVIPVGEAIAVLPLIGDIDTDRAARIMESVPARCMEEQVDMLCIDLSGVPVVDTMVAHQIYNIIQALSLLGIKTALSGIRPEVAMTSVQLGIDLKEINTFHSLKQALKKMGQTN</sequence>
<dbReference type="OrthoDB" id="9800154at2"/>
<dbReference type="SUPFAM" id="SSF52091">
    <property type="entry name" value="SpoIIaa-like"/>
    <property type="match status" value="1"/>
</dbReference>
<feature type="domain" description="STAS" evidence="2">
    <location>
        <begin position="167"/>
        <end position="278"/>
    </location>
</feature>
<dbReference type="InterPro" id="IPR036513">
    <property type="entry name" value="STAS_dom_sf"/>
</dbReference>
<evidence type="ECO:0000313" key="3">
    <source>
        <dbReference type="EMBL" id="RIW29883.1"/>
    </source>
</evidence>
<keyword evidence="1" id="KW-0597">Phosphoprotein</keyword>
<keyword evidence="4" id="KW-1185">Reference proteome</keyword>
<dbReference type="PROSITE" id="PS50801">
    <property type="entry name" value="STAS"/>
    <property type="match status" value="1"/>
</dbReference>
<reference evidence="3 4" key="1">
    <citation type="submission" date="2018-09" db="EMBL/GenBank/DDBJ databases">
        <title>Bacillus saliacetes sp. nov., isolated from Thai shrimp paste (Ka-pi).</title>
        <authorList>
            <person name="Daroonpunt R."/>
            <person name="Tanasupawat S."/>
            <person name="Yiamsombut S."/>
        </authorList>
    </citation>
    <scope>NUCLEOTIDE SEQUENCE [LARGE SCALE GENOMIC DNA]</scope>
    <source>
        <strain evidence="3 4">SKP7-4</strain>
    </source>
</reference>
<dbReference type="Gene3D" id="1.10.490.70">
    <property type="entry name" value="Histidine kinase N-terminal domain"/>
    <property type="match status" value="1"/>
</dbReference>
<proteinExistence type="predicted"/>
<dbReference type="PANTHER" id="PTHR33745:SF3">
    <property type="entry name" value="RSBT CO-ANTAGONIST PROTEIN RSBRC"/>
    <property type="match status" value="1"/>
</dbReference>
<dbReference type="InterPro" id="IPR051932">
    <property type="entry name" value="Bact_StressResp_Reg"/>
</dbReference>
<dbReference type="CDD" id="cd07041">
    <property type="entry name" value="STAS_RsbR_RsbS_like"/>
    <property type="match status" value="1"/>
</dbReference>
<dbReference type="PANTHER" id="PTHR33745">
    <property type="entry name" value="RSBT ANTAGONIST PROTEIN RSBS-RELATED"/>
    <property type="match status" value="1"/>
</dbReference>
<dbReference type="AlphaFoldDB" id="A0A3A1QWI1"/>
<accession>A0A3A1QWI1</accession>
<evidence type="ECO:0000259" key="2">
    <source>
        <dbReference type="PROSITE" id="PS50801"/>
    </source>
</evidence>
<dbReference type="InterPro" id="IPR002645">
    <property type="entry name" value="STAS_dom"/>
</dbReference>
<comment type="caution">
    <text evidence="3">The sequence shown here is derived from an EMBL/GenBank/DDBJ whole genome shotgun (WGS) entry which is preliminary data.</text>
</comment>
<organism evidence="3 4">
    <name type="scientific">Bacillus salacetis</name>
    <dbReference type="NCBI Taxonomy" id="2315464"/>
    <lineage>
        <taxon>Bacteria</taxon>
        <taxon>Bacillati</taxon>
        <taxon>Bacillota</taxon>
        <taxon>Bacilli</taxon>
        <taxon>Bacillales</taxon>
        <taxon>Bacillaceae</taxon>
        <taxon>Bacillus</taxon>
    </lineage>
</organism>
<evidence type="ECO:0000256" key="1">
    <source>
        <dbReference type="ARBA" id="ARBA00022553"/>
    </source>
</evidence>
<gene>
    <name evidence="3" type="ORF">D3H55_17980</name>
</gene>
<protein>
    <submittedName>
        <fullName evidence="3">STAS domain-containing protein</fullName>
    </submittedName>
</protein>
<dbReference type="Pfam" id="PF01740">
    <property type="entry name" value="STAS"/>
    <property type="match status" value="1"/>
</dbReference>
<dbReference type="Gene3D" id="3.30.750.24">
    <property type="entry name" value="STAS domain"/>
    <property type="match status" value="1"/>
</dbReference>